<evidence type="ECO:0000256" key="7">
    <source>
        <dbReference type="ARBA" id="ARBA00023136"/>
    </source>
</evidence>
<evidence type="ECO:0000313" key="9">
    <source>
        <dbReference type="EMBL" id="MBB3971443.1"/>
    </source>
</evidence>
<feature type="transmembrane region" description="Helical" evidence="8">
    <location>
        <begin position="151"/>
        <end position="177"/>
    </location>
</feature>
<dbReference type="RefSeq" id="WP_183393324.1">
    <property type="nucleotide sequence ID" value="NZ_JACIDR010000001.1"/>
</dbReference>
<keyword evidence="4" id="KW-0997">Cell inner membrane</keyword>
<feature type="transmembrane region" description="Helical" evidence="8">
    <location>
        <begin position="117"/>
        <end position="139"/>
    </location>
</feature>
<evidence type="ECO:0000256" key="5">
    <source>
        <dbReference type="ARBA" id="ARBA00022692"/>
    </source>
</evidence>
<keyword evidence="6 8" id="KW-1133">Transmembrane helix</keyword>
<feature type="transmembrane region" description="Helical" evidence="8">
    <location>
        <begin position="6"/>
        <end position="32"/>
    </location>
</feature>
<dbReference type="Proteomes" id="UP000528964">
    <property type="component" value="Unassembled WGS sequence"/>
</dbReference>
<feature type="transmembrane region" description="Helical" evidence="8">
    <location>
        <begin position="189"/>
        <end position="207"/>
    </location>
</feature>
<evidence type="ECO:0000256" key="8">
    <source>
        <dbReference type="RuleBase" id="RU362048"/>
    </source>
</evidence>
<sequence>MEELNAAVRYIPAIVLGLLPIMNPLSTIPLFLALTKHMPEKEKDHQARMACFYAFAILSAFLFLGNAIIAVFGISLAGIRVAGGLIILVLAFRMLFTGETDASTVDESPDQIKRATLDFSFSPLAMPSLAGPGSIAVVMGYGSQIPGDSTVIGHAIVVVGVAITVMIAYVALFFSSWIARALGEHGIEAVTKVMGFLLACVAVQFIASGVREFVVSFGS</sequence>
<gene>
    <name evidence="9" type="ORF">GGR24_000076</name>
</gene>
<dbReference type="Pfam" id="PF01914">
    <property type="entry name" value="MarC"/>
    <property type="match status" value="1"/>
</dbReference>
<comment type="similarity">
    <text evidence="2 8">Belongs to the UPF0056 (MarC) family.</text>
</comment>
<protein>
    <recommendedName>
        <fullName evidence="8">UPF0056 membrane protein</fullName>
    </recommendedName>
</protein>
<feature type="transmembrane region" description="Helical" evidence="8">
    <location>
        <begin position="52"/>
        <end position="72"/>
    </location>
</feature>
<proteinExistence type="inferred from homology"/>
<organism evidence="9 10">
    <name type="scientific">Hansschlegelia beijingensis</name>
    <dbReference type="NCBI Taxonomy" id="1133344"/>
    <lineage>
        <taxon>Bacteria</taxon>
        <taxon>Pseudomonadati</taxon>
        <taxon>Pseudomonadota</taxon>
        <taxon>Alphaproteobacteria</taxon>
        <taxon>Hyphomicrobiales</taxon>
        <taxon>Methylopilaceae</taxon>
        <taxon>Hansschlegelia</taxon>
    </lineage>
</organism>
<dbReference type="InterPro" id="IPR002771">
    <property type="entry name" value="Multi_antbiot-R_MarC"/>
</dbReference>
<keyword evidence="5 8" id="KW-0812">Transmembrane</keyword>
<feature type="transmembrane region" description="Helical" evidence="8">
    <location>
        <begin position="78"/>
        <end position="96"/>
    </location>
</feature>
<comment type="caution">
    <text evidence="9">The sequence shown here is derived from an EMBL/GenBank/DDBJ whole genome shotgun (WGS) entry which is preliminary data.</text>
</comment>
<dbReference type="PANTHER" id="PTHR33508">
    <property type="entry name" value="UPF0056 MEMBRANE PROTEIN YHCE"/>
    <property type="match status" value="1"/>
</dbReference>
<keyword evidence="10" id="KW-1185">Reference proteome</keyword>
<keyword evidence="3" id="KW-1003">Cell membrane</keyword>
<evidence type="ECO:0000256" key="4">
    <source>
        <dbReference type="ARBA" id="ARBA00022519"/>
    </source>
</evidence>
<dbReference type="AlphaFoldDB" id="A0A7W6D1D6"/>
<dbReference type="EMBL" id="JACIDR010000001">
    <property type="protein sequence ID" value="MBB3971443.1"/>
    <property type="molecule type" value="Genomic_DNA"/>
</dbReference>
<dbReference type="GO" id="GO:0005886">
    <property type="term" value="C:plasma membrane"/>
    <property type="evidence" value="ECO:0007669"/>
    <property type="project" value="UniProtKB-SubCell"/>
</dbReference>
<evidence type="ECO:0000313" key="10">
    <source>
        <dbReference type="Proteomes" id="UP000528964"/>
    </source>
</evidence>
<name>A0A7W6D1D6_9HYPH</name>
<dbReference type="NCBIfam" id="NF008228">
    <property type="entry name" value="PRK10995.1"/>
    <property type="match status" value="1"/>
</dbReference>
<evidence type="ECO:0000256" key="2">
    <source>
        <dbReference type="ARBA" id="ARBA00009784"/>
    </source>
</evidence>
<dbReference type="NCBIfam" id="TIGR00427">
    <property type="entry name" value="NAAT family transporter"/>
    <property type="match status" value="1"/>
</dbReference>
<evidence type="ECO:0000256" key="1">
    <source>
        <dbReference type="ARBA" id="ARBA00004429"/>
    </source>
</evidence>
<reference evidence="9 10" key="1">
    <citation type="submission" date="2020-08" db="EMBL/GenBank/DDBJ databases">
        <title>Genomic Encyclopedia of Type Strains, Phase IV (KMG-IV): sequencing the most valuable type-strain genomes for metagenomic binning, comparative biology and taxonomic classification.</title>
        <authorList>
            <person name="Goeker M."/>
        </authorList>
    </citation>
    <scope>NUCLEOTIDE SEQUENCE [LARGE SCALE GENOMIC DNA]</scope>
    <source>
        <strain evidence="9 10">DSM 25481</strain>
    </source>
</reference>
<comment type="subcellular location">
    <subcellularLocation>
        <location evidence="1">Cell inner membrane</location>
        <topology evidence="1">Multi-pass membrane protein</topology>
    </subcellularLocation>
    <subcellularLocation>
        <location evidence="8">Cell membrane</location>
        <topology evidence="8">Multi-pass membrane protein</topology>
    </subcellularLocation>
</comment>
<evidence type="ECO:0000256" key="3">
    <source>
        <dbReference type="ARBA" id="ARBA00022475"/>
    </source>
</evidence>
<accession>A0A7W6D1D6</accession>
<evidence type="ECO:0000256" key="6">
    <source>
        <dbReference type="ARBA" id="ARBA00022989"/>
    </source>
</evidence>
<keyword evidence="7 8" id="KW-0472">Membrane</keyword>
<dbReference type="PANTHER" id="PTHR33508:SF2">
    <property type="entry name" value="UPF0056 INNER MEMBRANE PROTEIN MARC"/>
    <property type="match status" value="1"/>
</dbReference>